<comment type="caution">
    <text evidence="3">The sequence shown here is derived from an EMBL/GenBank/DDBJ whole genome shotgun (WGS) entry which is preliminary data.</text>
</comment>
<reference evidence="3 4" key="1">
    <citation type="submission" date="2016-10" db="EMBL/GenBank/DDBJ databases">
        <title>Genome sequence of the basidiomycete white-rot fungus Trametes pubescens.</title>
        <authorList>
            <person name="Makela M.R."/>
            <person name="Granchi Z."/>
            <person name="Peng M."/>
            <person name="De Vries R.P."/>
            <person name="Grigoriev I."/>
            <person name="Riley R."/>
            <person name="Hilden K."/>
        </authorList>
    </citation>
    <scope>NUCLEOTIDE SEQUENCE [LARGE SCALE GENOMIC DNA]</scope>
    <source>
        <strain evidence="3 4">FBCC735</strain>
    </source>
</reference>
<gene>
    <name evidence="3" type="ORF">TRAPUB_819</name>
</gene>
<dbReference type="Pfam" id="PF15496">
    <property type="entry name" value="DUF4646"/>
    <property type="match status" value="1"/>
</dbReference>
<dbReference type="OMA" id="RIADYNP"/>
<dbReference type="Proteomes" id="UP000184267">
    <property type="component" value="Unassembled WGS sequence"/>
</dbReference>
<sequence>MSPTADGCANCLLLLKLVKLVNSPSIMIVPDSNPYASEKQPVQAGFSPAVAPTHYDEPPPSYGDRTPQGSSQQWAPNGAYQNAPRPTLGMSNAGQQFYAPPPGPPPSFQTPTSSSSRIADYNPSYPAGSGYGPPSAPHNYPPQPSQSTQRFPALLTPPPPSFQRAPSRSMPYGSFEPLEVPAAGKGLEDGFATTLPSSRTQPHPFGTHDVKESDWLRFLDDVKRAGVAAVRDRAPSQSAPQIGLRGGLLSGLLAQGIQSMQGTKLGPRDLAPVVELLQYWNQYFFNPRSMEVDLNGPVNDQDDTPTAPSPGFGGRRERLAGRRRGGPLSGGLIGLETIRNATSDVKITTCPWRSFQHIETHRELANIIYISFGQEH</sequence>
<protein>
    <submittedName>
        <fullName evidence="3">Uncharacterized protein</fullName>
    </submittedName>
</protein>
<evidence type="ECO:0000256" key="1">
    <source>
        <dbReference type="SAM" id="MobiDB-lite"/>
    </source>
</evidence>
<accession>A0A1M2VL36</accession>
<dbReference type="InterPro" id="IPR028018">
    <property type="entry name" value="DUF4646"/>
</dbReference>
<keyword evidence="4" id="KW-1185">Reference proteome</keyword>
<proteinExistence type="predicted"/>
<name>A0A1M2VL36_TRAPU</name>
<organism evidence="3 4">
    <name type="scientific">Trametes pubescens</name>
    <name type="common">White-rot fungus</name>
    <dbReference type="NCBI Taxonomy" id="154538"/>
    <lineage>
        <taxon>Eukaryota</taxon>
        <taxon>Fungi</taxon>
        <taxon>Dikarya</taxon>
        <taxon>Basidiomycota</taxon>
        <taxon>Agaricomycotina</taxon>
        <taxon>Agaricomycetes</taxon>
        <taxon>Polyporales</taxon>
        <taxon>Polyporaceae</taxon>
        <taxon>Trametes</taxon>
    </lineage>
</organism>
<evidence type="ECO:0000256" key="2">
    <source>
        <dbReference type="SAM" id="SignalP"/>
    </source>
</evidence>
<evidence type="ECO:0000313" key="3">
    <source>
        <dbReference type="EMBL" id="OJT08280.1"/>
    </source>
</evidence>
<keyword evidence="2" id="KW-0732">Signal</keyword>
<feature type="compositionally biased region" description="Pro residues" evidence="1">
    <location>
        <begin position="99"/>
        <end position="108"/>
    </location>
</feature>
<dbReference type="EMBL" id="MNAD01001066">
    <property type="protein sequence ID" value="OJT08280.1"/>
    <property type="molecule type" value="Genomic_DNA"/>
</dbReference>
<feature type="region of interest" description="Disordered" evidence="1">
    <location>
        <begin position="48"/>
        <end position="166"/>
    </location>
</feature>
<feature type="compositionally biased region" description="Pro residues" evidence="1">
    <location>
        <begin position="134"/>
        <end position="144"/>
    </location>
</feature>
<feature type="region of interest" description="Disordered" evidence="1">
    <location>
        <begin position="295"/>
        <end position="328"/>
    </location>
</feature>
<evidence type="ECO:0000313" key="4">
    <source>
        <dbReference type="Proteomes" id="UP000184267"/>
    </source>
</evidence>
<dbReference type="OrthoDB" id="5314275at2759"/>
<dbReference type="AlphaFoldDB" id="A0A1M2VL36"/>
<feature type="signal peptide" evidence="2">
    <location>
        <begin position="1"/>
        <end position="23"/>
    </location>
</feature>
<dbReference type="STRING" id="154538.A0A1M2VL36"/>
<feature type="chain" id="PRO_5012905770" evidence="2">
    <location>
        <begin position="24"/>
        <end position="376"/>
    </location>
</feature>